<organism evidence="2 3">
    <name type="scientific">Syntrophus gentianae</name>
    <dbReference type="NCBI Taxonomy" id="43775"/>
    <lineage>
        <taxon>Bacteria</taxon>
        <taxon>Pseudomonadati</taxon>
        <taxon>Thermodesulfobacteriota</taxon>
        <taxon>Syntrophia</taxon>
        <taxon>Syntrophales</taxon>
        <taxon>Syntrophaceae</taxon>
        <taxon>Syntrophus</taxon>
    </lineage>
</organism>
<dbReference type="EMBL" id="FOBS01000006">
    <property type="protein sequence ID" value="SEM20038.1"/>
    <property type="molecule type" value="Genomic_DNA"/>
</dbReference>
<keyword evidence="3" id="KW-1185">Reference proteome</keyword>
<feature type="transmembrane region" description="Helical" evidence="1">
    <location>
        <begin position="133"/>
        <end position="154"/>
    </location>
</feature>
<keyword evidence="1" id="KW-1133">Transmembrane helix</keyword>
<dbReference type="Proteomes" id="UP000198744">
    <property type="component" value="Unassembled WGS sequence"/>
</dbReference>
<dbReference type="RefSeq" id="WP_093882819.1">
    <property type="nucleotide sequence ID" value="NZ_FOBS01000006.1"/>
</dbReference>
<dbReference type="OrthoDB" id="9787939at2"/>
<evidence type="ECO:0000313" key="2">
    <source>
        <dbReference type="EMBL" id="SEM20038.1"/>
    </source>
</evidence>
<evidence type="ECO:0000256" key="1">
    <source>
        <dbReference type="SAM" id="Phobius"/>
    </source>
</evidence>
<keyword evidence="1" id="KW-0472">Membrane</keyword>
<reference evidence="2 3" key="1">
    <citation type="submission" date="2016-10" db="EMBL/GenBank/DDBJ databases">
        <authorList>
            <person name="de Groot N.N."/>
        </authorList>
    </citation>
    <scope>NUCLEOTIDE SEQUENCE [LARGE SCALE GENOMIC DNA]</scope>
    <source>
        <strain evidence="2 3">DSM 8423</strain>
    </source>
</reference>
<protein>
    <recommendedName>
        <fullName evidence="4">GPR1/FUN34/yaaH family protein</fullName>
    </recommendedName>
</protein>
<evidence type="ECO:0000313" key="3">
    <source>
        <dbReference type="Proteomes" id="UP000198744"/>
    </source>
</evidence>
<feature type="transmembrane region" description="Helical" evidence="1">
    <location>
        <begin position="160"/>
        <end position="182"/>
    </location>
</feature>
<gene>
    <name evidence="2" type="ORF">SAMN04489760_106117</name>
</gene>
<sequence>MSDQHGAGWANPMPAGLTALAIAVFIFYAVLTGKVNAADARGVAGIWLIGGFFVQVIVGVIELRLGSSSGGNTFTWFSAYFMLVTGTVWVFQYFAGINGWHYDHHIAGWAWCAITLVLWLEFPCFAKSMPLTVFALIVPMNLAVPMIAGIFLGILDPKVYGPIAGNLAGLAGLLAIYSAAAIQTNTVFGKQVFPFPGPIIK</sequence>
<feature type="transmembrane region" description="Helical" evidence="1">
    <location>
        <begin position="106"/>
        <end position="126"/>
    </location>
</feature>
<dbReference type="STRING" id="43775.SAMN04489760_106117"/>
<name>A0A1H7WG86_9BACT</name>
<accession>A0A1H7WG86</accession>
<feature type="transmembrane region" description="Helical" evidence="1">
    <location>
        <begin position="73"/>
        <end position="94"/>
    </location>
</feature>
<keyword evidence="1" id="KW-0812">Transmembrane</keyword>
<feature type="transmembrane region" description="Helical" evidence="1">
    <location>
        <begin position="12"/>
        <end position="31"/>
    </location>
</feature>
<feature type="transmembrane region" description="Helical" evidence="1">
    <location>
        <begin position="43"/>
        <end position="61"/>
    </location>
</feature>
<dbReference type="AlphaFoldDB" id="A0A1H7WG86"/>
<evidence type="ECO:0008006" key="4">
    <source>
        <dbReference type="Google" id="ProtNLM"/>
    </source>
</evidence>
<proteinExistence type="predicted"/>